<evidence type="ECO:0000259" key="1">
    <source>
        <dbReference type="PROSITE" id="PS51186"/>
    </source>
</evidence>
<feature type="domain" description="N-acetyltransferase" evidence="1">
    <location>
        <begin position="1"/>
        <end position="112"/>
    </location>
</feature>
<evidence type="ECO:0000313" key="2">
    <source>
        <dbReference type="EMBL" id="KAA6118619.1"/>
    </source>
</evidence>
<dbReference type="EMBL" id="VWVM01000028">
    <property type="protein sequence ID" value="KAA6118619.1"/>
    <property type="molecule type" value="Genomic_DNA"/>
</dbReference>
<dbReference type="Proteomes" id="UP000324255">
    <property type="component" value="Unassembled WGS sequence"/>
</dbReference>
<dbReference type="SUPFAM" id="SSF55729">
    <property type="entry name" value="Acyl-CoA N-acyltransferases (Nat)"/>
    <property type="match status" value="1"/>
</dbReference>
<proteinExistence type="predicted"/>
<keyword evidence="3" id="KW-1185">Reference proteome</keyword>
<comment type="caution">
    <text evidence="2">The sequence shown here is derived from an EMBL/GenBank/DDBJ whole genome shotgun (WGS) entry which is preliminary data.</text>
</comment>
<dbReference type="Gene3D" id="3.40.630.30">
    <property type="match status" value="1"/>
</dbReference>
<dbReference type="PROSITE" id="PS51186">
    <property type="entry name" value="GNAT"/>
    <property type="match status" value="1"/>
</dbReference>
<sequence length="112" mass="12526">MNDSGQYTGHSILMLFRKSDDRKVGFLWLCAVQDLAGRPCTEIRTINITKSMRGKGCGTRLLSIALDEYRSHIVTAKCYPGSVLMSGMLKRRGFEVMGTSERGSEFLCLEPE</sequence>
<dbReference type="CDD" id="cd04301">
    <property type="entry name" value="NAT_SF"/>
    <property type="match status" value="1"/>
</dbReference>
<dbReference type="InterPro" id="IPR016181">
    <property type="entry name" value="Acyl_CoA_acyltransferase"/>
</dbReference>
<name>A0AB34CEH7_9GAMM</name>
<dbReference type="RefSeq" id="WP_150016046.1">
    <property type="nucleotide sequence ID" value="NZ_VWVM01000028.1"/>
</dbReference>
<organism evidence="2 3">
    <name type="scientific">Candidatus Pantoea gossypiicola</name>
    <dbReference type="NCBI Taxonomy" id="2608008"/>
    <lineage>
        <taxon>Bacteria</taxon>
        <taxon>Pseudomonadati</taxon>
        <taxon>Pseudomonadota</taxon>
        <taxon>Gammaproteobacteria</taxon>
        <taxon>Enterobacterales</taxon>
        <taxon>Erwiniaceae</taxon>
        <taxon>Pantoea</taxon>
    </lineage>
</organism>
<dbReference type="InterPro" id="IPR000182">
    <property type="entry name" value="GNAT_dom"/>
</dbReference>
<protein>
    <submittedName>
        <fullName evidence="2">GNAT family N-acetyltransferase</fullName>
    </submittedName>
</protein>
<accession>A0AB34CEH7</accession>
<dbReference type="GO" id="GO:0016747">
    <property type="term" value="F:acyltransferase activity, transferring groups other than amino-acyl groups"/>
    <property type="evidence" value="ECO:0007669"/>
    <property type="project" value="InterPro"/>
</dbReference>
<dbReference type="Pfam" id="PF00583">
    <property type="entry name" value="Acetyltransf_1"/>
    <property type="match status" value="1"/>
</dbReference>
<dbReference type="AlphaFoldDB" id="A0AB34CEH7"/>
<evidence type="ECO:0000313" key="3">
    <source>
        <dbReference type="Proteomes" id="UP000324255"/>
    </source>
</evidence>
<reference evidence="2 3" key="1">
    <citation type="submission" date="2019-09" db="EMBL/GenBank/DDBJ databases">
        <title>Genomic diversity of phyloplane-associated Pantoea species in Pakistan cotton crop.</title>
        <authorList>
            <person name="Tufail M.R."/>
            <person name="Cook D.R."/>
        </authorList>
    </citation>
    <scope>NUCLEOTIDE SEQUENCE [LARGE SCALE GENOMIC DNA]</scope>
    <source>
        <strain evidence="2 3">B_8</strain>
    </source>
</reference>
<gene>
    <name evidence="2" type="ORF">F3I20_22110</name>
</gene>